<dbReference type="InterPro" id="IPR018060">
    <property type="entry name" value="HTH_AraC"/>
</dbReference>
<dbReference type="Pfam" id="PF12833">
    <property type="entry name" value="HTH_18"/>
    <property type="match status" value="1"/>
</dbReference>
<dbReference type="SUPFAM" id="SSF46689">
    <property type="entry name" value="Homeodomain-like"/>
    <property type="match status" value="2"/>
</dbReference>
<dbReference type="SMART" id="SM00342">
    <property type="entry name" value="HTH_ARAC"/>
    <property type="match status" value="1"/>
</dbReference>
<evidence type="ECO:0000313" key="6">
    <source>
        <dbReference type="Proteomes" id="UP001519287"/>
    </source>
</evidence>
<dbReference type="Pfam" id="PF07883">
    <property type="entry name" value="Cupin_2"/>
    <property type="match status" value="1"/>
</dbReference>
<dbReference type="InterPro" id="IPR013096">
    <property type="entry name" value="Cupin_2"/>
</dbReference>
<dbReference type="EMBL" id="JAGGLB010000011">
    <property type="protein sequence ID" value="MBP1992055.1"/>
    <property type="molecule type" value="Genomic_DNA"/>
</dbReference>
<evidence type="ECO:0000256" key="2">
    <source>
        <dbReference type="ARBA" id="ARBA00023125"/>
    </source>
</evidence>
<organism evidence="5 6">
    <name type="scientific">Paenibacillus eucommiae</name>
    <dbReference type="NCBI Taxonomy" id="1355755"/>
    <lineage>
        <taxon>Bacteria</taxon>
        <taxon>Bacillati</taxon>
        <taxon>Bacillota</taxon>
        <taxon>Bacilli</taxon>
        <taxon>Bacillales</taxon>
        <taxon>Paenibacillaceae</taxon>
        <taxon>Paenibacillus</taxon>
    </lineage>
</organism>
<feature type="domain" description="HTH araC/xylS-type" evidence="4">
    <location>
        <begin position="215"/>
        <end position="313"/>
    </location>
</feature>
<evidence type="ECO:0000313" key="5">
    <source>
        <dbReference type="EMBL" id="MBP1992055.1"/>
    </source>
</evidence>
<evidence type="ECO:0000256" key="1">
    <source>
        <dbReference type="ARBA" id="ARBA00023015"/>
    </source>
</evidence>
<accession>A0ABS4IWX1</accession>
<protein>
    <submittedName>
        <fullName evidence="5">AraC-like DNA-binding protein</fullName>
    </submittedName>
</protein>
<dbReference type="Proteomes" id="UP001519287">
    <property type="component" value="Unassembled WGS sequence"/>
</dbReference>
<dbReference type="Gene3D" id="2.60.120.10">
    <property type="entry name" value="Jelly Rolls"/>
    <property type="match status" value="1"/>
</dbReference>
<proteinExistence type="predicted"/>
<dbReference type="PROSITE" id="PS01124">
    <property type="entry name" value="HTH_ARAC_FAMILY_2"/>
    <property type="match status" value="1"/>
</dbReference>
<gene>
    <name evidence="5" type="ORF">J2Z66_003663</name>
</gene>
<dbReference type="PANTHER" id="PTHR43280">
    <property type="entry name" value="ARAC-FAMILY TRANSCRIPTIONAL REGULATOR"/>
    <property type="match status" value="1"/>
</dbReference>
<keyword evidence="1" id="KW-0805">Transcription regulation</keyword>
<sequence>MEMTGYEDTLNACKNLLMQPLSFNDLGIVLVDALSAKHDPDWSVELHRHPWFEFNYVSTGSVYTTIEGIEFLIQEGQSYLIPPGAAHAHRNAEGIGDDGFCLRWQFNLLSNRNEGLKSPASSHSASGASNSTSSSSSISLSMGQAVIDIFQEARPYALSKELTAPLMNIRSDQSSFSIQSAFVGWLAVLFEEWSWEAPDLLHHSHQADKNDSMVQQALLYLEEYYASSFKVQDLATALHVSYRHLSRLFKHKTGISIIEKLTDIRVSHAKKLLKDSNMTLREIAHETGFVNEFYFSNQFHRYTFTSPKEFRKLSKASSLGHTFP</sequence>
<keyword evidence="3" id="KW-0804">Transcription</keyword>
<dbReference type="SUPFAM" id="SSF51182">
    <property type="entry name" value="RmlC-like cupins"/>
    <property type="match status" value="1"/>
</dbReference>
<comment type="caution">
    <text evidence="5">The sequence shown here is derived from an EMBL/GenBank/DDBJ whole genome shotgun (WGS) entry which is preliminary data.</text>
</comment>
<keyword evidence="2" id="KW-0238">DNA-binding</keyword>
<evidence type="ECO:0000256" key="3">
    <source>
        <dbReference type="ARBA" id="ARBA00023163"/>
    </source>
</evidence>
<dbReference type="InterPro" id="IPR011051">
    <property type="entry name" value="RmlC_Cupin_sf"/>
</dbReference>
<dbReference type="PANTHER" id="PTHR43280:SF28">
    <property type="entry name" value="HTH-TYPE TRANSCRIPTIONAL ACTIVATOR RHAS"/>
    <property type="match status" value="1"/>
</dbReference>
<keyword evidence="6" id="KW-1185">Reference proteome</keyword>
<evidence type="ECO:0000259" key="4">
    <source>
        <dbReference type="PROSITE" id="PS01124"/>
    </source>
</evidence>
<reference evidence="5 6" key="1">
    <citation type="submission" date="2021-03" db="EMBL/GenBank/DDBJ databases">
        <title>Genomic Encyclopedia of Type Strains, Phase IV (KMG-IV): sequencing the most valuable type-strain genomes for metagenomic binning, comparative biology and taxonomic classification.</title>
        <authorList>
            <person name="Goeker M."/>
        </authorList>
    </citation>
    <scope>NUCLEOTIDE SEQUENCE [LARGE SCALE GENOMIC DNA]</scope>
    <source>
        <strain evidence="5 6">DSM 26048</strain>
    </source>
</reference>
<dbReference type="Gene3D" id="1.10.10.60">
    <property type="entry name" value="Homeodomain-like"/>
    <property type="match status" value="2"/>
</dbReference>
<dbReference type="InterPro" id="IPR014710">
    <property type="entry name" value="RmlC-like_jellyroll"/>
</dbReference>
<dbReference type="InterPro" id="IPR009057">
    <property type="entry name" value="Homeodomain-like_sf"/>
</dbReference>
<name>A0ABS4IWX1_9BACL</name>